<dbReference type="HAMAP" id="MF_00055">
    <property type="entry name" value="MEMO1"/>
    <property type="match status" value="1"/>
</dbReference>
<accession>A0A7C2UU20</accession>
<organism evidence="3">
    <name type="scientific">Fervidicoccus fontis</name>
    <dbReference type="NCBI Taxonomy" id="683846"/>
    <lineage>
        <taxon>Archaea</taxon>
        <taxon>Thermoproteota</taxon>
        <taxon>Thermoprotei</taxon>
        <taxon>Fervidicoccales</taxon>
        <taxon>Fervidicoccaceae</taxon>
        <taxon>Fervidicoccus</taxon>
    </lineage>
</organism>
<reference evidence="3" key="1">
    <citation type="journal article" date="2020" name="mSystems">
        <title>Genome- and Community-Level Interaction Insights into Carbon Utilization and Element Cycling Functions of Hydrothermarchaeota in Hydrothermal Sediment.</title>
        <authorList>
            <person name="Zhou Z."/>
            <person name="Liu Y."/>
            <person name="Xu W."/>
            <person name="Pan J."/>
            <person name="Luo Z.H."/>
            <person name="Li M."/>
        </authorList>
    </citation>
    <scope>NUCLEOTIDE SEQUENCE [LARGE SCALE GENOMIC DNA]</scope>
    <source>
        <strain evidence="3">SpSt-1259</strain>
    </source>
</reference>
<evidence type="ECO:0000256" key="2">
    <source>
        <dbReference type="HAMAP-Rule" id="MF_00055"/>
    </source>
</evidence>
<comment type="similarity">
    <text evidence="1 2">Belongs to the MEMO1 family.</text>
</comment>
<dbReference type="Gene3D" id="3.40.830.10">
    <property type="entry name" value="LigB-like"/>
    <property type="match status" value="1"/>
</dbReference>
<evidence type="ECO:0000313" key="3">
    <source>
        <dbReference type="EMBL" id="HEU97523.1"/>
    </source>
</evidence>
<gene>
    <name evidence="3" type="primary">amrB</name>
    <name evidence="3" type="ORF">ENO36_01530</name>
</gene>
<protein>
    <recommendedName>
        <fullName evidence="2">MEMO1 family protein ENO36_01530</fullName>
    </recommendedName>
</protein>
<dbReference type="PANTHER" id="PTHR11060:SF0">
    <property type="entry name" value="PROTEIN MEMO1"/>
    <property type="match status" value="1"/>
</dbReference>
<dbReference type="InterPro" id="IPR002737">
    <property type="entry name" value="MEMO1_fam"/>
</dbReference>
<dbReference type="EMBL" id="DSFE01000038">
    <property type="protein sequence ID" value="HEU97523.1"/>
    <property type="molecule type" value="Genomic_DNA"/>
</dbReference>
<sequence length="291" mass="32453">MSLELEREPVAAGTFYEFSKGALEEQIKKAFLHPIGPGKIPDKSEGKERKSFGYISPHAGYMYSGPVAAHTYYAMSKEKKPETIIIIGPNHTGLGPGVSLAPWKYWRTPLGKIEVDEELRDYLIANSKIIIPEYSAHLYEHSIEVQLPFIQFIYGDGVKILPIVMKEQSPRVAEALAHELLDSLIKYKRDFLIIASTDMSHYEPHSTASEKDSKAFEKIKEGDPSKFFEFIIKKEVSMCGPGGVMVLMFIRMKLGGGNPILLKYATSGDVTGDREAVVGYLSAMFPIKSDI</sequence>
<dbReference type="Proteomes" id="UP000885664">
    <property type="component" value="Unassembled WGS sequence"/>
</dbReference>
<dbReference type="NCBIfam" id="TIGR04336">
    <property type="entry name" value="AmmeMemoSam_B"/>
    <property type="match status" value="1"/>
</dbReference>
<dbReference type="AlphaFoldDB" id="A0A7C2UU20"/>
<comment type="caution">
    <text evidence="3">The sequence shown here is derived from an EMBL/GenBank/DDBJ whole genome shotgun (WGS) entry which is preliminary data.</text>
</comment>
<dbReference type="Pfam" id="PF01875">
    <property type="entry name" value="Memo"/>
    <property type="match status" value="1"/>
</dbReference>
<proteinExistence type="inferred from homology"/>
<dbReference type="CDD" id="cd07361">
    <property type="entry name" value="MEMO_like"/>
    <property type="match status" value="1"/>
</dbReference>
<name>A0A7C2UU20_9CREN</name>
<evidence type="ECO:0000256" key="1">
    <source>
        <dbReference type="ARBA" id="ARBA00006315"/>
    </source>
</evidence>
<dbReference type="PANTHER" id="PTHR11060">
    <property type="entry name" value="PROTEIN MEMO1"/>
    <property type="match status" value="1"/>
</dbReference>